<proteinExistence type="inferred from homology"/>
<dbReference type="GO" id="GO:0004150">
    <property type="term" value="F:dihydroneopterin aldolase activity"/>
    <property type="evidence" value="ECO:0007669"/>
    <property type="project" value="UniProtKB-EC"/>
</dbReference>
<comment type="function">
    <text evidence="6">Catalyzes the conversion of 7,8-dihydroneopterin to 6-hydroxymethyl-7,8-dihydropterin.</text>
</comment>
<dbReference type="SUPFAM" id="SSF55620">
    <property type="entry name" value="Tetrahydrobiopterin biosynthesis enzymes-like"/>
    <property type="match status" value="1"/>
</dbReference>
<protein>
    <recommendedName>
        <fullName evidence="6">7,8-dihydroneopterin aldolase</fullName>
        <ecNumber evidence="6">4.1.2.25</ecNumber>
    </recommendedName>
</protein>
<dbReference type="InterPro" id="IPR043133">
    <property type="entry name" value="GTP-CH-I_C/QueF"/>
</dbReference>
<comment type="caution">
    <text evidence="8">The sequence shown here is derived from an EMBL/GenBank/DDBJ whole genome shotgun (WGS) entry which is preliminary data.</text>
</comment>
<dbReference type="EMBL" id="JANDHW010000013">
    <property type="protein sequence ID" value="MCP9612729.1"/>
    <property type="molecule type" value="Genomic_DNA"/>
</dbReference>
<sequence length="117" mass="13295">MESYIELENIKFYAYHGVSETERKVGNNYEVYLKVNLSLEKAAITDNLEDTVNYALLYDCIKKEMMIPSNLLEHVAGRIITAICKKHPVIWGGSIKISKIKPPISGDIERASVSFSW</sequence>
<dbReference type="Proteomes" id="UP001205603">
    <property type="component" value="Unassembled WGS sequence"/>
</dbReference>
<evidence type="ECO:0000256" key="4">
    <source>
        <dbReference type="ARBA" id="ARBA00022909"/>
    </source>
</evidence>
<evidence type="ECO:0000313" key="8">
    <source>
        <dbReference type="EMBL" id="MCP9612729.1"/>
    </source>
</evidence>
<dbReference type="EC" id="4.1.2.25" evidence="6"/>
<gene>
    <name evidence="8" type="primary">folB</name>
    <name evidence="8" type="ORF">NMU02_11565</name>
</gene>
<keyword evidence="5 6" id="KW-0456">Lyase</keyword>
<feature type="domain" description="Dihydroneopterin aldolase/epimerase" evidence="7">
    <location>
        <begin position="5"/>
        <end position="117"/>
    </location>
</feature>
<dbReference type="Pfam" id="PF02152">
    <property type="entry name" value="FolB"/>
    <property type="match status" value="1"/>
</dbReference>
<dbReference type="SMART" id="SM00905">
    <property type="entry name" value="FolB"/>
    <property type="match status" value="1"/>
</dbReference>
<evidence type="ECO:0000256" key="6">
    <source>
        <dbReference type="RuleBase" id="RU362079"/>
    </source>
</evidence>
<dbReference type="PANTHER" id="PTHR42844">
    <property type="entry name" value="DIHYDRONEOPTERIN ALDOLASE 1-RELATED"/>
    <property type="match status" value="1"/>
</dbReference>
<evidence type="ECO:0000256" key="2">
    <source>
        <dbReference type="ARBA" id="ARBA00005013"/>
    </source>
</evidence>
<dbReference type="NCBIfam" id="TIGR00525">
    <property type="entry name" value="folB"/>
    <property type="match status" value="1"/>
</dbReference>
<dbReference type="NCBIfam" id="TIGR00526">
    <property type="entry name" value="folB_dom"/>
    <property type="match status" value="1"/>
</dbReference>
<dbReference type="RefSeq" id="WP_255028078.1">
    <property type="nucleotide sequence ID" value="NZ_JANDHW010000013.1"/>
</dbReference>
<name>A0ABT1ML01_9BACT</name>
<reference evidence="8 9" key="1">
    <citation type="submission" date="2022-07" db="EMBL/GenBank/DDBJ databases">
        <title>Fecal culturing of patients with breast cancer.</title>
        <authorList>
            <person name="Teng N.M.Y."/>
            <person name="Kiu R."/>
            <person name="Evans R."/>
            <person name="Baker D.J."/>
            <person name="Zenner C."/>
            <person name="Robinson S.D."/>
            <person name="Hall L.J."/>
        </authorList>
    </citation>
    <scope>NUCLEOTIDE SEQUENCE [LARGE SCALE GENOMIC DNA]</scope>
    <source>
        <strain evidence="8 9">LH1063</strain>
    </source>
</reference>
<comment type="similarity">
    <text evidence="3 6">Belongs to the DHNA family.</text>
</comment>
<dbReference type="InterPro" id="IPR006157">
    <property type="entry name" value="FolB_dom"/>
</dbReference>
<keyword evidence="9" id="KW-1185">Reference proteome</keyword>
<dbReference type="Gene3D" id="3.30.1130.10">
    <property type="match status" value="1"/>
</dbReference>
<comment type="catalytic activity">
    <reaction evidence="1 6">
        <text>7,8-dihydroneopterin = 6-hydroxymethyl-7,8-dihydropterin + glycolaldehyde</text>
        <dbReference type="Rhea" id="RHEA:10540"/>
        <dbReference type="ChEBI" id="CHEBI:17001"/>
        <dbReference type="ChEBI" id="CHEBI:17071"/>
        <dbReference type="ChEBI" id="CHEBI:44841"/>
        <dbReference type="EC" id="4.1.2.25"/>
    </reaction>
</comment>
<evidence type="ECO:0000256" key="3">
    <source>
        <dbReference type="ARBA" id="ARBA00005708"/>
    </source>
</evidence>
<evidence type="ECO:0000256" key="5">
    <source>
        <dbReference type="ARBA" id="ARBA00023239"/>
    </source>
</evidence>
<comment type="pathway">
    <text evidence="2 6">Cofactor biosynthesis; tetrahydrofolate biosynthesis; 2-amino-4-hydroxy-6-hydroxymethyl-7,8-dihydropteridine diphosphate from 7,8-dihydroneopterin triphosphate: step 3/4.</text>
</comment>
<accession>A0ABT1ML01</accession>
<evidence type="ECO:0000313" key="9">
    <source>
        <dbReference type="Proteomes" id="UP001205603"/>
    </source>
</evidence>
<evidence type="ECO:0000256" key="1">
    <source>
        <dbReference type="ARBA" id="ARBA00001353"/>
    </source>
</evidence>
<evidence type="ECO:0000259" key="7">
    <source>
        <dbReference type="SMART" id="SM00905"/>
    </source>
</evidence>
<organism evidence="8 9">
    <name type="scientific">Coprobacter tertius</name>
    <dbReference type="NCBI Taxonomy" id="2944915"/>
    <lineage>
        <taxon>Bacteria</taxon>
        <taxon>Pseudomonadati</taxon>
        <taxon>Bacteroidota</taxon>
        <taxon>Bacteroidia</taxon>
        <taxon>Bacteroidales</taxon>
        <taxon>Barnesiellaceae</taxon>
        <taxon>Coprobacter</taxon>
    </lineage>
</organism>
<keyword evidence="4 6" id="KW-0289">Folate biosynthesis</keyword>
<dbReference type="PANTHER" id="PTHR42844:SF1">
    <property type="entry name" value="DIHYDRONEOPTERIN ALDOLASE 1-RELATED"/>
    <property type="match status" value="1"/>
</dbReference>
<dbReference type="InterPro" id="IPR006156">
    <property type="entry name" value="Dihydroneopterin_aldolase"/>
</dbReference>